<dbReference type="Gene3D" id="3.40.50.10320">
    <property type="entry name" value="LmbE-like"/>
    <property type="match status" value="1"/>
</dbReference>
<gene>
    <name evidence="1" type="ORF">DES52_10611</name>
</gene>
<dbReference type="InterPro" id="IPR023841">
    <property type="entry name" value="BshB2"/>
</dbReference>
<organism evidence="1 2">
    <name type="scientific">Deinococcus yavapaiensis KR-236</name>
    <dbReference type="NCBI Taxonomy" id="694435"/>
    <lineage>
        <taxon>Bacteria</taxon>
        <taxon>Thermotogati</taxon>
        <taxon>Deinococcota</taxon>
        <taxon>Deinococci</taxon>
        <taxon>Deinococcales</taxon>
        <taxon>Deinococcaceae</taxon>
        <taxon>Deinococcus</taxon>
    </lineage>
</organism>
<reference evidence="1 2" key="1">
    <citation type="submission" date="2018-06" db="EMBL/GenBank/DDBJ databases">
        <title>Genomic Encyclopedia of Type Strains, Phase IV (KMG-IV): sequencing the most valuable type-strain genomes for metagenomic binning, comparative biology and taxonomic classification.</title>
        <authorList>
            <person name="Goeker M."/>
        </authorList>
    </citation>
    <scope>NUCLEOTIDE SEQUENCE [LARGE SCALE GENOMIC DNA]</scope>
    <source>
        <strain evidence="1 2">DSM 18048</strain>
    </source>
</reference>
<accession>A0A318SN15</accession>
<dbReference type="SUPFAM" id="SSF102588">
    <property type="entry name" value="LmbE-like"/>
    <property type="match status" value="1"/>
</dbReference>
<comment type="caution">
    <text evidence="1">The sequence shown here is derived from an EMBL/GenBank/DDBJ whole genome shotgun (WGS) entry which is preliminary data.</text>
</comment>
<evidence type="ECO:0000313" key="2">
    <source>
        <dbReference type="Proteomes" id="UP000248326"/>
    </source>
</evidence>
<dbReference type="PANTHER" id="PTHR12993:SF27">
    <property type="entry name" value="N-ACETYL-ALPHA-D-GLUCOSAMINYL L-MALATE DEACETYLASE 2-RELATED"/>
    <property type="match status" value="1"/>
</dbReference>
<dbReference type="AlphaFoldDB" id="A0A318SN15"/>
<sequence length="244" mass="27176">MTRGPILVVFPHPDDETLALGDLLALHARDGLSVTLLCATRGEAGRNMGRPISANRETLPGIREQELLEACRILGIHDVRLLGFRDRMLEFENPDDLARPVLEAMRELRPARVYTYYPEHGYHPDHDAMSRAVVLAVERLPVEERPVLLGTVFSDAALEALGEPDEVVPTASVGEVFRAAVRAHRTQTAARVARTQARMAEDEEFRAQVEENWRNMTAKLWVYPVASKGLRGKVADPAEARKAT</sequence>
<protein>
    <submittedName>
        <fullName evidence="1">Bacillithiol biosynthesis deacetylase BshB2</fullName>
    </submittedName>
</protein>
<dbReference type="OrthoDB" id="9790023at2"/>
<dbReference type="GO" id="GO:0016811">
    <property type="term" value="F:hydrolase activity, acting on carbon-nitrogen (but not peptide) bonds, in linear amides"/>
    <property type="evidence" value="ECO:0007669"/>
    <property type="project" value="TreeGrafter"/>
</dbReference>
<evidence type="ECO:0000313" key="1">
    <source>
        <dbReference type="EMBL" id="PYE54049.1"/>
    </source>
</evidence>
<dbReference type="PANTHER" id="PTHR12993">
    <property type="entry name" value="N-ACETYLGLUCOSAMINYL-PHOSPHATIDYLINOSITOL DE-N-ACETYLASE-RELATED"/>
    <property type="match status" value="1"/>
</dbReference>
<dbReference type="EMBL" id="QJSX01000006">
    <property type="protein sequence ID" value="PYE54049.1"/>
    <property type="molecule type" value="Genomic_DNA"/>
</dbReference>
<proteinExistence type="predicted"/>
<dbReference type="NCBIfam" id="TIGR04000">
    <property type="entry name" value="thiol_BshB2"/>
    <property type="match status" value="1"/>
</dbReference>
<name>A0A318SN15_9DEIO</name>
<dbReference type="InterPro" id="IPR024078">
    <property type="entry name" value="LmbE-like_dom_sf"/>
</dbReference>
<dbReference type="Proteomes" id="UP000248326">
    <property type="component" value="Unassembled WGS sequence"/>
</dbReference>
<dbReference type="Pfam" id="PF02585">
    <property type="entry name" value="PIG-L"/>
    <property type="match status" value="1"/>
</dbReference>
<dbReference type="RefSeq" id="WP_110886447.1">
    <property type="nucleotide sequence ID" value="NZ_QJSX01000006.1"/>
</dbReference>
<dbReference type="InterPro" id="IPR003737">
    <property type="entry name" value="GlcNAc_PI_deacetylase-related"/>
</dbReference>
<keyword evidence="2" id="KW-1185">Reference proteome</keyword>